<dbReference type="AlphaFoldDB" id="A0A021VQY6"/>
<gene>
    <name evidence="3" type="ORF">N866_20060</name>
</gene>
<feature type="transmembrane region" description="Helical" evidence="2">
    <location>
        <begin position="16"/>
        <end position="35"/>
    </location>
</feature>
<keyword evidence="2" id="KW-0472">Membrane</keyword>
<dbReference type="OrthoDB" id="9786339at2"/>
<keyword evidence="2" id="KW-0812">Transmembrane</keyword>
<evidence type="ECO:0000256" key="1">
    <source>
        <dbReference type="SAM" id="MobiDB-lite"/>
    </source>
</evidence>
<feature type="compositionally biased region" description="Low complexity" evidence="1">
    <location>
        <begin position="57"/>
        <end position="73"/>
    </location>
</feature>
<keyword evidence="4" id="KW-1185">Reference proteome</keyword>
<protein>
    <submittedName>
        <fullName evidence="3">Uncharacterized protein</fullName>
    </submittedName>
</protein>
<feature type="compositionally biased region" description="Low complexity" evidence="1">
    <location>
        <begin position="81"/>
        <end position="95"/>
    </location>
</feature>
<sequence length="234" mass="24344">MPVETRRDPRLAFDPTPWVLGLLLVAVIVGLFAAWRTITSPVPPIGGGQVIDLVETPADGEAPPEEGAAAGEDGATEGSDDGAAAPVAPRIASAVQVDPPPMGDDNEHPEAVPFGFDGDPSTFWFSRWYANPEYGMKPGIGYAVTLAEPTAVASVTIQTPVTGGLVEVRATDPSTPTTGEVLASGPLSPETVLTFPEPVEAAHIVLWFPRLPQDVDGRNRVVINEVVLNGPAAG</sequence>
<evidence type="ECO:0000313" key="3">
    <source>
        <dbReference type="EMBL" id="EYR63538.1"/>
    </source>
</evidence>
<name>A0A021VQY6_9CELL</name>
<accession>A0A021VQY6</accession>
<feature type="region of interest" description="Disordered" evidence="1">
    <location>
        <begin position="57"/>
        <end position="115"/>
    </location>
</feature>
<dbReference type="EMBL" id="AXCW01000087">
    <property type="protein sequence ID" value="EYR63538.1"/>
    <property type="molecule type" value="Genomic_DNA"/>
</dbReference>
<comment type="caution">
    <text evidence="3">The sequence shown here is derived from an EMBL/GenBank/DDBJ whole genome shotgun (WGS) entry which is preliminary data.</text>
</comment>
<evidence type="ECO:0000256" key="2">
    <source>
        <dbReference type="SAM" id="Phobius"/>
    </source>
</evidence>
<dbReference type="Proteomes" id="UP000019753">
    <property type="component" value="Unassembled WGS sequence"/>
</dbReference>
<keyword evidence="2" id="KW-1133">Transmembrane helix</keyword>
<dbReference type="RefSeq" id="WP_034225712.1">
    <property type="nucleotide sequence ID" value="NZ_AXCW01000087.1"/>
</dbReference>
<reference evidence="3 4" key="1">
    <citation type="submission" date="2014-01" db="EMBL/GenBank/DDBJ databases">
        <title>Actinotalea ferrariae CF5-4.</title>
        <authorList>
            <person name="Chen F."/>
            <person name="Li Y."/>
            <person name="Wang G."/>
        </authorList>
    </citation>
    <scope>NUCLEOTIDE SEQUENCE [LARGE SCALE GENOMIC DNA]</scope>
    <source>
        <strain evidence="3 4">CF5-4</strain>
    </source>
</reference>
<evidence type="ECO:0000313" key="4">
    <source>
        <dbReference type="Proteomes" id="UP000019753"/>
    </source>
</evidence>
<proteinExistence type="predicted"/>
<organism evidence="3 4">
    <name type="scientific">Actinotalea ferrariae CF5-4</name>
    <dbReference type="NCBI Taxonomy" id="948458"/>
    <lineage>
        <taxon>Bacteria</taxon>
        <taxon>Bacillati</taxon>
        <taxon>Actinomycetota</taxon>
        <taxon>Actinomycetes</taxon>
        <taxon>Micrococcales</taxon>
        <taxon>Cellulomonadaceae</taxon>
        <taxon>Actinotalea</taxon>
    </lineage>
</organism>